<dbReference type="InterPro" id="IPR000835">
    <property type="entry name" value="HTH_MarR-typ"/>
</dbReference>
<feature type="domain" description="HTH marR-type" evidence="2">
    <location>
        <begin position="29"/>
        <end position="158"/>
    </location>
</feature>
<dbReference type="InterPro" id="IPR036388">
    <property type="entry name" value="WH-like_DNA-bd_sf"/>
</dbReference>
<name>Q2W786_PARM1</name>
<feature type="region of interest" description="Disordered" evidence="1">
    <location>
        <begin position="1"/>
        <end position="22"/>
    </location>
</feature>
<dbReference type="EMBL" id="AP007255">
    <property type="protein sequence ID" value="BAE50289.1"/>
    <property type="molecule type" value="Genomic_DNA"/>
</dbReference>
<dbReference type="PANTHER" id="PTHR33164:SF95">
    <property type="entry name" value="TRANSCRIPTIONAL REGULATOR"/>
    <property type="match status" value="1"/>
</dbReference>
<keyword evidence="4" id="KW-1185">Reference proteome</keyword>
<dbReference type="PANTHER" id="PTHR33164">
    <property type="entry name" value="TRANSCRIPTIONAL REGULATOR, MARR FAMILY"/>
    <property type="match status" value="1"/>
</dbReference>
<dbReference type="KEGG" id="mag:amb1485"/>
<dbReference type="SUPFAM" id="SSF46785">
    <property type="entry name" value="Winged helix' DNA-binding domain"/>
    <property type="match status" value="1"/>
</dbReference>
<dbReference type="AlphaFoldDB" id="Q2W786"/>
<evidence type="ECO:0000313" key="4">
    <source>
        <dbReference type="Proteomes" id="UP000007058"/>
    </source>
</evidence>
<sequence>MQEAAMNKPEAPDSQPDEPAAEGLDYALDGQIGFVIRRAHQRTTAIFQEHFPDLTPTQWAVLAKLHETGPLSQNLVGRMTAMDAATMQGVVRRLMERDLVTRTSDPNDRRRLTLCLTQLGRETVAGHAEKALAVSRETLSPLSPRERETLLKLLLRLT</sequence>
<organism evidence="3 4">
    <name type="scientific">Paramagnetospirillum magneticum (strain ATCC 700264 / AMB-1)</name>
    <name type="common">Magnetospirillum magneticum</name>
    <dbReference type="NCBI Taxonomy" id="342108"/>
    <lineage>
        <taxon>Bacteria</taxon>
        <taxon>Pseudomonadati</taxon>
        <taxon>Pseudomonadota</taxon>
        <taxon>Alphaproteobacteria</taxon>
        <taxon>Rhodospirillales</taxon>
        <taxon>Magnetospirillaceae</taxon>
        <taxon>Paramagnetospirillum</taxon>
    </lineage>
</organism>
<reference evidence="3 4" key="1">
    <citation type="journal article" date="2005" name="DNA Res.">
        <title>Complete genome sequence of the facultative anaerobic magnetotactic bacterium Magnetospirillum sp. strain AMB-1.</title>
        <authorList>
            <person name="Matsunaga T."/>
            <person name="Okamura Y."/>
            <person name="Fukuda Y."/>
            <person name="Wahyudi A.T."/>
            <person name="Murase Y."/>
            <person name="Takeyama H."/>
        </authorList>
    </citation>
    <scope>NUCLEOTIDE SEQUENCE [LARGE SCALE GENOMIC DNA]</scope>
    <source>
        <strain evidence="4">ATCC 700264 / AMB-1</strain>
    </source>
</reference>
<dbReference type="HOGENOM" id="CLU_083287_4_0_5"/>
<dbReference type="SMART" id="SM00347">
    <property type="entry name" value="HTH_MARR"/>
    <property type="match status" value="1"/>
</dbReference>
<accession>Q2W786</accession>
<dbReference type="Proteomes" id="UP000007058">
    <property type="component" value="Chromosome"/>
</dbReference>
<dbReference type="Pfam" id="PF12802">
    <property type="entry name" value="MarR_2"/>
    <property type="match status" value="1"/>
</dbReference>
<dbReference type="STRING" id="342108.amb1485"/>
<evidence type="ECO:0000256" key="1">
    <source>
        <dbReference type="SAM" id="MobiDB-lite"/>
    </source>
</evidence>
<evidence type="ECO:0000259" key="2">
    <source>
        <dbReference type="PROSITE" id="PS50995"/>
    </source>
</evidence>
<protein>
    <submittedName>
        <fullName evidence="3">Transcriptional regulator</fullName>
    </submittedName>
</protein>
<gene>
    <name evidence="3" type="ordered locus">amb1485</name>
</gene>
<dbReference type="PROSITE" id="PS50995">
    <property type="entry name" value="HTH_MARR_2"/>
    <property type="match status" value="1"/>
</dbReference>
<dbReference type="InterPro" id="IPR036390">
    <property type="entry name" value="WH_DNA-bd_sf"/>
</dbReference>
<evidence type="ECO:0000313" key="3">
    <source>
        <dbReference type="EMBL" id="BAE50289.1"/>
    </source>
</evidence>
<dbReference type="GO" id="GO:0003700">
    <property type="term" value="F:DNA-binding transcription factor activity"/>
    <property type="evidence" value="ECO:0007669"/>
    <property type="project" value="InterPro"/>
</dbReference>
<dbReference type="InterPro" id="IPR039422">
    <property type="entry name" value="MarR/SlyA-like"/>
</dbReference>
<proteinExistence type="predicted"/>
<dbReference type="Gene3D" id="1.10.10.10">
    <property type="entry name" value="Winged helix-like DNA-binding domain superfamily/Winged helix DNA-binding domain"/>
    <property type="match status" value="1"/>
</dbReference>
<dbReference type="GO" id="GO:0006950">
    <property type="term" value="P:response to stress"/>
    <property type="evidence" value="ECO:0007669"/>
    <property type="project" value="TreeGrafter"/>
</dbReference>